<dbReference type="InterPro" id="IPR007218">
    <property type="entry name" value="DNA_pol_delta_4"/>
</dbReference>
<evidence type="ECO:0000313" key="2">
    <source>
        <dbReference type="EMBL" id="THU48792.1"/>
    </source>
</evidence>
<dbReference type="GO" id="GO:0003887">
    <property type="term" value="F:DNA-directed DNA polymerase activity"/>
    <property type="evidence" value="ECO:0007669"/>
    <property type="project" value="TreeGrafter"/>
</dbReference>
<comment type="caution">
    <text evidence="2">The sequence shown here is derived from an EMBL/GenBank/DDBJ whole genome shotgun (WGS) entry which is preliminary data.</text>
</comment>
<name>A0A4S8IML2_MUSBA</name>
<accession>A0A4S8IML2</accession>
<sequence>MKESGERERQRDTTETEMSSGDIKGFYRQKKKQPKGGITKSVSASKKKKLSKSGGGATLGATDPQTPALFAHGAFDITGHDYGEDEERLRQFDMDMRYGPCIGLTRLQRWERASSMGLHPPADLRNLLSRASGPKSPDLECLWEGRV</sequence>
<organism evidence="2 3">
    <name type="scientific">Musa balbisiana</name>
    <name type="common">Banana</name>
    <dbReference type="NCBI Taxonomy" id="52838"/>
    <lineage>
        <taxon>Eukaryota</taxon>
        <taxon>Viridiplantae</taxon>
        <taxon>Streptophyta</taxon>
        <taxon>Embryophyta</taxon>
        <taxon>Tracheophyta</taxon>
        <taxon>Spermatophyta</taxon>
        <taxon>Magnoliopsida</taxon>
        <taxon>Liliopsida</taxon>
        <taxon>Zingiberales</taxon>
        <taxon>Musaceae</taxon>
        <taxon>Musa</taxon>
    </lineage>
</organism>
<protein>
    <recommendedName>
        <fullName evidence="4">DNA polymerase delta subunit 4</fullName>
    </recommendedName>
</protein>
<keyword evidence="3" id="KW-1185">Reference proteome</keyword>
<reference evidence="2 3" key="1">
    <citation type="journal article" date="2019" name="Nat. Plants">
        <title>Genome sequencing of Musa balbisiana reveals subgenome evolution and function divergence in polyploid bananas.</title>
        <authorList>
            <person name="Yao X."/>
        </authorList>
    </citation>
    <scope>NUCLEOTIDE SEQUENCE [LARGE SCALE GENOMIC DNA]</scope>
    <source>
        <strain evidence="3">cv. DH-PKW</strain>
        <tissue evidence="2">Leaves</tissue>
    </source>
</reference>
<evidence type="ECO:0000313" key="3">
    <source>
        <dbReference type="Proteomes" id="UP000317650"/>
    </source>
</evidence>
<dbReference type="PANTHER" id="PTHR14303:SF0">
    <property type="entry name" value="DNA POLYMERASE DELTA SUBUNIT 4"/>
    <property type="match status" value="1"/>
</dbReference>
<dbReference type="PANTHER" id="PTHR14303">
    <property type="entry name" value="DNA POLYMERASE DELTA SUBUNIT 4"/>
    <property type="match status" value="1"/>
</dbReference>
<dbReference type="STRING" id="52838.A0A4S8IML2"/>
<evidence type="ECO:0008006" key="4">
    <source>
        <dbReference type="Google" id="ProtNLM"/>
    </source>
</evidence>
<proteinExistence type="predicted"/>
<dbReference type="Proteomes" id="UP000317650">
    <property type="component" value="Chromosome 6"/>
</dbReference>
<dbReference type="Pfam" id="PF04081">
    <property type="entry name" value="DNA_pol_delta_4"/>
    <property type="match status" value="1"/>
</dbReference>
<evidence type="ECO:0000256" key="1">
    <source>
        <dbReference type="SAM" id="MobiDB-lite"/>
    </source>
</evidence>
<gene>
    <name evidence="2" type="ORF">C4D60_Mb06t02740</name>
</gene>
<dbReference type="GO" id="GO:0000731">
    <property type="term" value="P:DNA synthesis involved in DNA repair"/>
    <property type="evidence" value="ECO:0007669"/>
    <property type="project" value="InterPro"/>
</dbReference>
<feature type="compositionally biased region" description="Basic and acidic residues" evidence="1">
    <location>
        <begin position="1"/>
        <end position="14"/>
    </location>
</feature>
<dbReference type="AlphaFoldDB" id="A0A4S8IML2"/>
<dbReference type="GO" id="GO:0006261">
    <property type="term" value="P:DNA-templated DNA replication"/>
    <property type="evidence" value="ECO:0007669"/>
    <property type="project" value="TreeGrafter"/>
</dbReference>
<dbReference type="EMBL" id="PYDT01000009">
    <property type="protein sequence ID" value="THU48792.1"/>
    <property type="molecule type" value="Genomic_DNA"/>
</dbReference>
<dbReference type="GO" id="GO:0043625">
    <property type="term" value="C:delta DNA polymerase complex"/>
    <property type="evidence" value="ECO:0007669"/>
    <property type="project" value="TreeGrafter"/>
</dbReference>
<feature type="region of interest" description="Disordered" evidence="1">
    <location>
        <begin position="1"/>
        <end position="66"/>
    </location>
</feature>